<protein>
    <submittedName>
        <fullName evidence="1">Uncharacterized protein</fullName>
    </submittedName>
</protein>
<dbReference type="AlphaFoldDB" id="A0A1M2VXR0"/>
<dbReference type="STRING" id="154538.A0A1M2VXR0"/>
<dbReference type="Proteomes" id="UP000184267">
    <property type="component" value="Unassembled WGS sequence"/>
</dbReference>
<organism evidence="1 2">
    <name type="scientific">Trametes pubescens</name>
    <name type="common">White-rot fungus</name>
    <dbReference type="NCBI Taxonomy" id="154538"/>
    <lineage>
        <taxon>Eukaryota</taxon>
        <taxon>Fungi</taxon>
        <taxon>Dikarya</taxon>
        <taxon>Basidiomycota</taxon>
        <taxon>Agaricomycotina</taxon>
        <taxon>Agaricomycetes</taxon>
        <taxon>Polyporales</taxon>
        <taxon>Polyporaceae</taxon>
        <taxon>Trametes</taxon>
    </lineage>
</organism>
<keyword evidence="2" id="KW-1185">Reference proteome</keyword>
<dbReference type="EMBL" id="MNAD01000490">
    <property type="protein sequence ID" value="OJT12394.1"/>
    <property type="molecule type" value="Genomic_DNA"/>
</dbReference>
<dbReference type="OrthoDB" id="2742233at2759"/>
<dbReference type="OMA" id="NESHYAI"/>
<evidence type="ECO:0000313" key="2">
    <source>
        <dbReference type="Proteomes" id="UP000184267"/>
    </source>
</evidence>
<reference evidence="1 2" key="1">
    <citation type="submission" date="2016-10" db="EMBL/GenBank/DDBJ databases">
        <title>Genome sequence of the basidiomycete white-rot fungus Trametes pubescens.</title>
        <authorList>
            <person name="Makela M.R."/>
            <person name="Granchi Z."/>
            <person name="Peng M."/>
            <person name="De Vries R.P."/>
            <person name="Grigoriev I."/>
            <person name="Riley R."/>
            <person name="Hilden K."/>
        </authorList>
    </citation>
    <scope>NUCLEOTIDE SEQUENCE [LARGE SCALE GENOMIC DNA]</scope>
    <source>
        <strain evidence="1 2">FBCC735</strain>
    </source>
</reference>
<sequence>MSDRSIFTRLPVDVWDLLLDTLPLSVIQTLRKTCIGGNITVSTYLSRRCDTLLSEYFIKPAMLLRELSLTSSVFSGSFALWVLFRLSCEPGGIDIYTPLDYFPHVVSYLIAEEGYDSVRPLRPCLSGLDGVGAAVALQHSSGRVVKVMKSSSMCSLLPLASFSTTATMAYITADASFCIAYPVLSEQRRSVLNPLRLLEMQYPPPSVLDVIKKIERRGFEVREHEYSWRRETWRHNGCAGADTECCPLTVRWFGDSLCARGSLRTSLATPVHYQRVSYLNLLTALWWRGGMSCGGGCMGPDEGMSPGVFTMPRDLLL</sequence>
<comment type="caution">
    <text evidence="1">The sequence shown here is derived from an EMBL/GenBank/DDBJ whole genome shotgun (WGS) entry which is preliminary data.</text>
</comment>
<accession>A0A1M2VXR0</accession>
<name>A0A1M2VXR0_TRAPU</name>
<evidence type="ECO:0000313" key="1">
    <source>
        <dbReference type="EMBL" id="OJT12394.1"/>
    </source>
</evidence>
<gene>
    <name evidence="1" type="ORF">TRAPUB_11063</name>
</gene>
<proteinExistence type="predicted"/>